<dbReference type="Proteomes" id="UP000664480">
    <property type="component" value="Unassembled WGS sequence"/>
</dbReference>
<feature type="region of interest" description="Disordered" evidence="1">
    <location>
        <begin position="145"/>
        <end position="164"/>
    </location>
</feature>
<organism evidence="2 3">
    <name type="scientific">Algoriphagus pacificus</name>
    <dbReference type="NCBI Taxonomy" id="2811234"/>
    <lineage>
        <taxon>Bacteria</taxon>
        <taxon>Pseudomonadati</taxon>
        <taxon>Bacteroidota</taxon>
        <taxon>Cytophagia</taxon>
        <taxon>Cytophagales</taxon>
        <taxon>Cyclobacteriaceae</taxon>
        <taxon>Algoriphagus</taxon>
    </lineage>
</organism>
<dbReference type="Gene3D" id="3.30.530.20">
    <property type="match status" value="1"/>
</dbReference>
<name>A0ABS3CHS4_9BACT</name>
<keyword evidence="3" id="KW-1185">Reference proteome</keyword>
<sequence>MEKTDFTTSIEVDNSPKEVYEAINNVCDWWSEQIEGPTDQLNKEWFYHYKDIHLCKMKVIALEPGKRVVWEVMENSFNFIKDPAEWVGNRLIFEIQKQGNKTKLTFTQEGLTSFYECYDICQEAWTNYIQNSLYKLITIGKGEPNPKEEEDGYNKELADKWKLG</sequence>
<protein>
    <submittedName>
        <fullName evidence="2">SRPBCC domain-containing protein</fullName>
    </submittedName>
</protein>
<dbReference type="InterPro" id="IPR023393">
    <property type="entry name" value="START-like_dom_sf"/>
</dbReference>
<accession>A0ABS3CHS4</accession>
<dbReference type="RefSeq" id="WP_206587320.1">
    <property type="nucleotide sequence ID" value="NZ_JAFKCU010000003.1"/>
</dbReference>
<comment type="caution">
    <text evidence="2">The sequence shown here is derived from an EMBL/GenBank/DDBJ whole genome shotgun (WGS) entry which is preliminary data.</text>
</comment>
<dbReference type="EMBL" id="JAFKCU010000003">
    <property type="protein sequence ID" value="MBN7816648.1"/>
    <property type="molecule type" value="Genomic_DNA"/>
</dbReference>
<gene>
    <name evidence="2" type="ORF">J0A69_14460</name>
</gene>
<dbReference type="SUPFAM" id="SSF55961">
    <property type="entry name" value="Bet v1-like"/>
    <property type="match status" value="1"/>
</dbReference>
<evidence type="ECO:0000256" key="1">
    <source>
        <dbReference type="SAM" id="MobiDB-lite"/>
    </source>
</evidence>
<evidence type="ECO:0000313" key="2">
    <source>
        <dbReference type="EMBL" id="MBN7816648.1"/>
    </source>
</evidence>
<reference evidence="2 3" key="1">
    <citation type="submission" date="2021-03" db="EMBL/GenBank/DDBJ databases">
        <title>novel species isolated from a fishpond in China.</title>
        <authorList>
            <person name="Lu H."/>
            <person name="Cai Z."/>
        </authorList>
    </citation>
    <scope>NUCLEOTIDE SEQUENCE [LARGE SCALE GENOMIC DNA]</scope>
    <source>
        <strain evidence="2 3">YJ13C</strain>
    </source>
</reference>
<dbReference type="CDD" id="cd07814">
    <property type="entry name" value="SRPBCC_CalC_Aha1-like"/>
    <property type="match status" value="1"/>
</dbReference>
<evidence type="ECO:0000313" key="3">
    <source>
        <dbReference type="Proteomes" id="UP000664480"/>
    </source>
</evidence>
<proteinExistence type="predicted"/>